<dbReference type="PATRIC" id="fig|796940.3.peg.1672"/>
<dbReference type="HOGENOM" id="CLU_048266_1_0_9"/>
<dbReference type="PROSITE" id="PS51459">
    <property type="entry name" value="FIDO"/>
    <property type="match status" value="1"/>
</dbReference>
<evidence type="ECO:0000313" key="2">
    <source>
        <dbReference type="EMBL" id="EHL18656.1"/>
    </source>
</evidence>
<dbReference type="Pfam" id="PF02661">
    <property type="entry name" value="Fic"/>
    <property type="match status" value="1"/>
</dbReference>
<comment type="caution">
    <text evidence="2">The sequence shown here is derived from an EMBL/GenBank/DDBJ whole genome shotgun (WGS) entry which is preliminary data.</text>
</comment>
<proteinExistence type="predicted"/>
<feature type="domain" description="Fido" evidence="1">
    <location>
        <begin position="177"/>
        <end position="311"/>
    </location>
</feature>
<dbReference type="PANTHER" id="PTHR35810:SF1">
    <property type="entry name" value="CYTOPLASMIC PROTEIN"/>
    <property type="match status" value="1"/>
</dbReference>
<dbReference type="PANTHER" id="PTHR35810">
    <property type="entry name" value="CYTOPLASMIC PROTEIN-RELATED"/>
    <property type="match status" value="1"/>
</dbReference>
<accession>G9XEH3</accession>
<reference evidence="2 3" key="1">
    <citation type="submission" date="2011-08" db="EMBL/GenBank/DDBJ databases">
        <title>The Genome Sequence of Eubacteriaceae bacterium CM5.</title>
        <authorList>
            <consortium name="The Broad Institute Genome Sequencing Platform"/>
            <person name="Earl A."/>
            <person name="Ward D."/>
            <person name="Feldgarden M."/>
            <person name="Gevers D."/>
            <person name="Sizova M."/>
            <person name="Hazen A."/>
            <person name="Epstein S."/>
            <person name="Young S.K."/>
            <person name="Zeng Q."/>
            <person name="Gargeya S."/>
            <person name="Fitzgerald M."/>
            <person name="Haas B."/>
            <person name="Abouelleil A."/>
            <person name="Alvarado L."/>
            <person name="Arachchi H.M."/>
            <person name="Berlin A."/>
            <person name="Brown A."/>
            <person name="Chapman S.B."/>
            <person name="Chen Z."/>
            <person name="Dunbar C."/>
            <person name="Freedman E."/>
            <person name="Gearin G."/>
            <person name="Gellesch M."/>
            <person name="Goldberg J."/>
            <person name="Griggs A."/>
            <person name="Gujja S."/>
            <person name="Heiman D."/>
            <person name="Howarth C."/>
            <person name="Larson L."/>
            <person name="Lui A."/>
            <person name="MacDonald P.J.P."/>
            <person name="Montmayeur A."/>
            <person name="Murphy C."/>
            <person name="Neiman D."/>
            <person name="Pearson M."/>
            <person name="Priest M."/>
            <person name="Roberts A."/>
            <person name="Saif S."/>
            <person name="Shea T."/>
            <person name="Shenoy N."/>
            <person name="Sisk P."/>
            <person name="Stolte C."/>
            <person name="Sykes S."/>
            <person name="Wortman J."/>
            <person name="Nusbaum C."/>
            <person name="Birren B."/>
        </authorList>
    </citation>
    <scope>NUCLEOTIDE SEQUENCE [LARGE SCALE GENOMIC DNA]</scope>
    <source>
        <strain evidence="2 3">CM5</strain>
    </source>
</reference>
<sequence length="315" mass="36144">MNNEVIIYKDGELELPVEVTPDKETVWLNRNQLAALFERDIKTIGKHINNALKEELDSSTVAKFATVQKEGAREVKRSVEYYNLDMIISVGYRVKSARGVEFRRWANKILKDYIVQGYAVNERRLAALNRVVEIQSNIIAGVLDLDAEKVLEVVKRYSLALEMLDDYDHQTITKPKISSDEVYKLTYEECKNLISKMSYSEISDIFGKEKGKGLLKGIIDSIYQSAFGEEAYPSIEEKAANLLYFIIKDHPFVDGCKRIAATTFLYFLDRNQILYKNNKKILSDSTLVALTLLIAESKPQEKEIMINIVMNFLTW</sequence>
<dbReference type="InterPro" id="IPR053737">
    <property type="entry name" value="Type_II_TA_Toxin"/>
</dbReference>
<dbReference type="EMBL" id="AFZG01000042">
    <property type="protein sequence ID" value="EHL18656.1"/>
    <property type="molecule type" value="Genomic_DNA"/>
</dbReference>
<protein>
    <recommendedName>
        <fullName evidence="1">Fido domain-containing protein</fullName>
    </recommendedName>
</protein>
<evidence type="ECO:0000259" key="1">
    <source>
        <dbReference type="PROSITE" id="PS51459"/>
    </source>
</evidence>
<dbReference type="Proteomes" id="UP000003379">
    <property type="component" value="Unassembled WGS sequence"/>
</dbReference>
<dbReference type="InterPro" id="IPR011204">
    <property type="entry name" value="Virulence_RhuM-like"/>
</dbReference>
<dbReference type="Pfam" id="PF13310">
    <property type="entry name" value="Virulence_RhuM"/>
    <property type="match status" value="1"/>
</dbReference>
<dbReference type="RefSeq" id="WP_009529874.1">
    <property type="nucleotide sequence ID" value="NZ_JH414624.1"/>
</dbReference>
<name>G9XEH3_9FIRM</name>
<dbReference type="Gene3D" id="1.20.120.1870">
    <property type="entry name" value="Fic/DOC protein, Fido domain"/>
    <property type="match status" value="1"/>
</dbReference>
<organism evidence="2 3">
    <name type="scientific">Peptoanaerobacter stomatis</name>
    <dbReference type="NCBI Taxonomy" id="796937"/>
    <lineage>
        <taxon>Bacteria</taxon>
        <taxon>Bacillati</taxon>
        <taxon>Bacillota</taxon>
        <taxon>Clostridia</taxon>
        <taxon>Peptostreptococcales</taxon>
        <taxon>Filifactoraceae</taxon>
        <taxon>Peptoanaerobacter</taxon>
    </lineage>
</organism>
<dbReference type="STRING" id="796937.HMPREF9630_00528"/>
<evidence type="ECO:0000313" key="3">
    <source>
        <dbReference type="Proteomes" id="UP000003379"/>
    </source>
</evidence>
<dbReference type="AlphaFoldDB" id="G9XEH3"/>
<dbReference type="InterPro" id="IPR003812">
    <property type="entry name" value="Fido"/>
</dbReference>
<gene>
    <name evidence="2" type="ORF">HMPREF9628_02043</name>
</gene>